<proteinExistence type="predicted"/>
<dbReference type="KEGG" id="tnl:113493583"/>
<name>A0A7E5VGN5_TRINI</name>
<accession>A0A7E5VGN5</accession>
<organism evidence="1 2">
    <name type="scientific">Trichoplusia ni</name>
    <name type="common">Cabbage looper</name>
    <dbReference type="NCBI Taxonomy" id="7111"/>
    <lineage>
        <taxon>Eukaryota</taxon>
        <taxon>Metazoa</taxon>
        <taxon>Ecdysozoa</taxon>
        <taxon>Arthropoda</taxon>
        <taxon>Hexapoda</taxon>
        <taxon>Insecta</taxon>
        <taxon>Pterygota</taxon>
        <taxon>Neoptera</taxon>
        <taxon>Endopterygota</taxon>
        <taxon>Lepidoptera</taxon>
        <taxon>Glossata</taxon>
        <taxon>Ditrysia</taxon>
        <taxon>Noctuoidea</taxon>
        <taxon>Noctuidae</taxon>
        <taxon>Plusiinae</taxon>
        <taxon>Trichoplusia</taxon>
    </lineage>
</organism>
<sequence length="129" mass="14683">MLLQSIYLSCVLNIITCDPFKINHEDYDNIKEGEKAAFFELPCMLVGGTCARGFACPPGTRIGERGLCPEQQEYGMECCRPLSVDRRCRSRGGLCQQKSKKCPRNLRITDANDCRRTEMCCYKNLEEND</sequence>
<dbReference type="GeneID" id="113493583"/>
<dbReference type="OrthoDB" id="6332063at2759"/>
<dbReference type="Proteomes" id="UP000322000">
    <property type="component" value="Chromosome 4"/>
</dbReference>
<gene>
    <name evidence="2" type="primary">LOC113493583</name>
</gene>
<evidence type="ECO:0000313" key="2">
    <source>
        <dbReference type="RefSeq" id="XP_026727424.1"/>
    </source>
</evidence>
<protein>
    <submittedName>
        <fullName evidence="2">Uncharacterized protein LOC113493583</fullName>
    </submittedName>
</protein>
<keyword evidence="1" id="KW-1185">Reference proteome</keyword>
<evidence type="ECO:0000313" key="1">
    <source>
        <dbReference type="Proteomes" id="UP000322000"/>
    </source>
</evidence>
<dbReference type="RefSeq" id="XP_026727424.1">
    <property type="nucleotide sequence ID" value="XM_026871623.1"/>
</dbReference>
<dbReference type="InParanoid" id="A0A7E5VGN5"/>
<dbReference type="AlphaFoldDB" id="A0A7E5VGN5"/>
<reference evidence="2" key="1">
    <citation type="submission" date="2025-08" db="UniProtKB">
        <authorList>
            <consortium name="RefSeq"/>
        </authorList>
    </citation>
    <scope>IDENTIFICATION</scope>
</reference>